<proteinExistence type="predicted"/>
<dbReference type="CDD" id="cd07067">
    <property type="entry name" value="HP_PGM_like"/>
    <property type="match status" value="1"/>
</dbReference>
<comment type="caution">
    <text evidence="1">The sequence shown here is derived from an EMBL/GenBank/DDBJ whole genome shotgun (WGS) entry which is preliminary data.</text>
</comment>
<dbReference type="STRING" id="67855.RO21_01920"/>
<dbReference type="InterPro" id="IPR013078">
    <property type="entry name" value="His_Pase_superF_clade-1"/>
</dbReference>
<dbReference type="InterPro" id="IPR029033">
    <property type="entry name" value="His_PPase_superfam"/>
</dbReference>
<sequence>MKRRIILIRHCTPNIPNAVCSAKQADHYLEEYDKTENICLDEIAAFSSPAILDEIKQCEYVYSSPLPRAYLTARHLFEQHKIIICDALKEFNLNIVNIPFISLSVQHWFVISRLLWLIGLNQATKTVKQEKSRVKHFIQQLPTEQRCVIIAHGFVIREIKNTLLKQGFSCIFLEKHGCFSVTILEYSSD</sequence>
<protein>
    <recommendedName>
        <fullName evidence="3">Histidine phosphatase family protein</fullName>
    </recommendedName>
</protein>
<reference evidence="1 2" key="1">
    <citation type="submission" date="2014-12" db="EMBL/GenBank/DDBJ databases">
        <title>Reclassification of Actinobacillus muris as Muribacter muris.</title>
        <authorList>
            <person name="Christensen H."/>
            <person name="Nicklas W."/>
            <person name="Bisgaard M."/>
        </authorList>
    </citation>
    <scope>NUCLEOTIDE SEQUENCE [LARGE SCALE GENOMIC DNA]</scope>
    <source>
        <strain evidence="1 2">Ackerman80-443D</strain>
    </source>
</reference>
<organism evidence="1 2">
    <name type="scientific">Muribacter muris</name>
    <dbReference type="NCBI Taxonomy" id="67855"/>
    <lineage>
        <taxon>Bacteria</taxon>
        <taxon>Pseudomonadati</taxon>
        <taxon>Pseudomonadota</taxon>
        <taxon>Gammaproteobacteria</taxon>
        <taxon>Pasteurellales</taxon>
        <taxon>Pasteurellaceae</taxon>
        <taxon>Muribacter</taxon>
    </lineage>
</organism>
<dbReference type="Proteomes" id="UP000036270">
    <property type="component" value="Unassembled WGS sequence"/>
</dbReference>
<accession>A0A0J5P774</accession>
<gene>
    <name evidence="1" type="ORF">RO21_01920</name>
</gene>
<name>A0A0J5P774_9PAST</name>
<dbReference type="Pfam" id="PF00300">
    <property type="entry name" value="His_Phos_1"/>
    <property type="match status" value="1"/>
</dbReference>
<dbReference type="AlphaFoldDB" id="A0A0J5P774"/>
<evidence type="ECO:0000313" key="2">
    <source>
        <dbReference type="Proteomes" id="UP000036270"/>
    </source>
</evidence>
<dbReference type="PATRIC" id="fig|67855.3.peg.2491"/>
<evidence type="ECO:0000313" key="1">
    <source>
        <dbReference type="EMBL" id="KMK52243.1"/>
    </source>
</evidence>
<dbReference type="Gene3D" id="3.40.50.1240">
    <property type="entry name" value="Phosphoglycerate mutase-like"/>
    <property type="match status" value="1"/>
</dbReference>
<keyword evidence="2" id="KW-1185">Reference proteome</keyword>
<evidence type="ECO:0008006" key="3">
    <source>
        <dbReference type="Google" id="ProtNLM"/>
    </source>
</evidence>
<dbReference type="EMBL" id="JWIZ01000009">
    <property type="protein sequence ID" value="KMK52243.1"/>
    <property type="molecule type" value="Genomic_DNA"/>
</dbReference>
<dbReference type="RefSeq" id="WP_047976113.1">
    <property type="nucleotide sequence ID" value="NZ_JWIZ01000009.1"/>
</dbReference>
<dbReference type="SUPFAM" id="SSF53254">
    <property type="entry name" value="Phosphoglycerate mutase-like"/>
    <property type="match status" value="1"/>
</dbReference>